<keyword evidence="3 7" id="KW-0808">Transferase</keyword>
<dbReference type="InterPro" id="IPR002376">
    <property type="entry name" value="Formyl_transf_N"/>
</dbReference>
<organism evidence="7 8">
    <name type="scientific">Massilia hydrophila</name>
    <dbReference type="NCBI Taxonomy" id="3044279"/>
    <lineage>
        <taxon>Bacteria</taxon>
        <taxon>Pseudomonadati</taxon>
        <taxon>Pseudomonadota</taxon>
        <taxon>Betaproteobacteria</taxon>
        <taxon>Burkholderiales</taxon>
        <taxon>Oxalobacteraceae</taxon>
        <taxon>Telluria group</taxon>
        <taxon>Massilia</taxon>
    </lineage>
</organism>
<gene>
    <name evidence="7" type="ORF">LE190_01615</name>
</gene>
<reference evidence="7 8" key="1">
    <citation type="submission" date="2021-07" db="EMBL/GenBank/DDBJ databases">
        <title>Characterization of Violacein-producing bacteria and related species.</title>
        <authorList>
            <person name="Wilson H.S."/>
            <person name="De Leon M.E."/>
        </authorList>
    </citation>
    <scope>NUCLEOTIDE SEQUENCE [LARGE SCALE GENOMIC DNA]</scope>
    <source>
        <strain evidence="7 8">HSC-2F05</strain>
    </source>
</reference>
<name>A0ABS7Y4N0_9BURK</name>
<dbReference type="Pfam" id="PF00551">
    <property type="entry name" value="Formyl_trans_N"/>
    <property type="match status" value="1"/>
</dbReference>
<evidence type="ECO:0000256" key="3">
    <source>
        <dbReference type="ARBA" id="ARBA00022679"/>
    </source>
</evidence>
<dbReference type="Proteomes" id="UP001198602">
    <property type="component" value="Unassembled WGS sequence"/>
</dbReference>
<dbReference type="EMBL" id="JAHYBX010000001">
    <property type="protein sequence ID" value="MCA1854625.1"/>
    <property type="molecule type" value="Genomic_DNA"/>
</dbReference>
<keyword evidence="5" id="KW-0472">Membrane</keyword>
<evidence type="ECO:0000256" key="5">
    <source>
        <dbReference type="SAM" id="Phobius"/>
    </source>
</evidence>
<protein>
    <recommendedName>
        <fullName evidence="2">phosphoribosylglycinamide formyltransferase 1</fullName>
        <ecNumber evidence="2">2.1.2.2</ecNumber>
    </recommendedName>
</protein>
<comment type="caution">
    <text evidence="7">The sequence shown here is derived from an EMBL/GenBank/DDBJ whole genome shotgun (WGS) entry which is preliminary data.</text>
</comment>
<dbReference type="GO" id="GO:0016740">
    <property type="term" value="F:transferase activity"/>
    <property type="evidence" value="ECO:0007669"/>
    <property type="project" value="UniProtKB-KW"/>
</dbReference>
<keyword evidence="5" id="KW-1133">Transmembrane helix</keyword>
<keyword evidence="4" id="KW-0658">Purine biosynthesis</keyword>
<sequence length="253" mass="28049">MKILVLAQDSDTTWMMVNALRPSFPDLQVMLEQPVSRSILLKRRVARKGIVPVIGQVLFMIALPLLCGSAGARRQRLIANAGMSAERPADIKVRECVSVNSDECKAWLAGEKPDVVVVNGTRIIAADVLGACNAIFLNTHCGITPAYRGVHGGYWAMYQGDAANMGVTVHVVNSGIDTGDIIYQQVIHTEPEDNFLTYPIKQYLAGIPLMQKAISDIANNCLRTSMRTDLASALWYHPTLWQYLWKRLRRGVR</sequence>
<evidence type="ECO:0000259" key="6">
    <source>
        <dbReference type="Pfam" id="PF00551"/>
    </source>
</evidence>
<dbReference type="CDD" id="cd08653">
    <property type="entry name" value="FMT_core_like_3"/>
    <property type="match status" value="1"/>
</dbReference>
<feature type="transmembrane region" description="Helical" evidence="5">
    <location>
        <begin position="49"/>
        <end position="66"/>
    </location>
</feature>
<dbReference type="SUPFAM" id="SSF53328">
    <property type="entry name" value="Formyltransferase"/>
    <property type="match status" value="1"/>
</dbReference>
<dbReference type="InterPro" id="IPR036477">
    <property type="entry name" value="Formyl_transf_N_sf"/>
</dbReference>
<evidence type="ECO:0000256" key="1">
    <source>
        <dbReference type="ARBA" id="ARBA00005054"/>
    </source>
</evidence>
<keyword evidence="5" id="KW-0812">Transmembrane</keyword>
<feature type="domain" description="Formyl transferase N-terminal" evidence="6">
    <location>
        <begin position="94"/>
        <end position="194"/>
    </location>
</feature>
<accession>A0ABS7Y4N0</accession>
<dbReference type="PANTHER" id="PTHR43369">
    <property type="entry name" value="PHOSPHORIBOSYLGLYCINAMIDE FORMYLTRANSFERASE"/>
    <property type="match status" value="1"/>
</dbReference>
<keyword evidence="8" id="KW-1185">Reference proteome</keyword>
<evidence type="ECO:0000313" key="8">
    <source>
        <dbReference type="Proteomes" id="UP001198602"/>
    </source>
</evidence>
<evidence type="ECO:0000256" key="2">
    <source>
        <dbReference type="ARBA" id="ARBA00012254"/>
    </source>
</evidence>
<dbReference type="EC" id="2.1.2.2" evidence="2"/>
<proteinExistence type="predicted"/>
<evidence type="ECO:0000256" key="4">
    <source>
        <dbReference type="ARBA" id="ARBA00022755"/>
    </source>
</evidence>
<dbReference type="Gene3D" id="3.40.50.170">
    <property type="entry name" value="Formyl transferase, N-terminal domain"/>
    <property type="match status" value="1"/>
</dbReference>
<dbReference type="RefSeq" id="WP_225237078.1">
    <property type="nucleotide sequence ID" value="NZ_JAHYBX010000001.1"/>
</dbReference>
<evidence type="ECO:0000313" key="7">
    <source>
        <dbReference type="EMBL" id="MCA1854625.1"/>
    </source>
</evidence>
<comment type="pathway">
    <text evidence="1">Purine metabolism; IMP biosynthesis via de novo pathway; N(2)-formyl-N(1)-(5-phospho-D-ribosyl)glycinamide from N(1)-(5-phospho-D-ribosyl)glycinamide (10-formyl THF route): step 1/1.</text>
</comment>
<dbReference type="PANTHER" id="PTHR43369:SF2">
    <property type="entry name" value="PHOSPHORIBOSYLGLYCINAMIDE FORMYLTRANSFERASE"/>
    <property type="match status" value="1"/>
</dbReference>